<keyword evidence="5" id="KW-0285">Flavoprotein</keyword>
<feature type="region of interest" description="Disordered" evidence="6">
    <location>
        <begin position="301"/>
        <end position="323"/>
    </location>
</feature>
<keyword evidence="3 5" id="KW-0560">Oxidoreductase</keyword>
<dbReference type="Pfam" id="PF01619">
    <property type="entry name" value="Pro_dh"/>
    <property type="match status" value="1"/>
</dbReference>
<dbReference type="PANTHER" id="PTHR13914">
    <property type="entry name" value="PROLINE OXIDASE"/>
    <property type="match status" value="1"/>
</dbReference>
<dbReference type="KEGG" id="cput:CONPUDRAFT_113284"/>
<evidence type="ECO:0000259" key="7">
    <source>
        <dbReference type="Pfam" id="PF01619"/>
    </source>
</evidence>
<keyword evidence="5" id="KW-0274">FAD</keyword>
<dbReference type="GO" id="GO:0004657">
    <property type="term" value="F:proline dehydrogenase activity"/>
    <property type="evidence" value="ECO:0007669"/>
    <property type="project" value="UniProtKB-EC"/>
</dbReference>
<comment type="similarity">
    <text evidence="1 5">Belongs to the proline oxidase family.</text>
</comment>
<dbReference type="OMA" id="DFEDKHA"/>
<dbReference type="InterPro" id="IPR015659">
    <property type="entry name" value="Proline_oxidase"/>
</dbReference>
<dbReference type="SUPFAM" id="SSF51730">
    <property type="entry name" value="FAD-linked oxidoreductase"/>
    <property type="match status" value="1"/>
</dbReference>
<evidence type="ECO:0000256" key="4">
    <source>
        <dbReference type="ARBA" id="ARBA00023062"/>
    </source>
</evidence>
<accession>R7SEX8</accession>
<dbReference type="InterPro" id="IPR002872">
    <property type="entry name" value="Proline_DH_dom"/>
</dbReference>
<comment type="catalytic activity">
    <reaction evidence="5">
        <text>L-proline + a quinone = (S)-1-pyrroline-5-carboxylate + a quinol + H(+)</text>
        <dbReference type="Rhea" id="RHEA:23784"/>
        <dbReference type="ChEBI" id="CHEBI:15378"/>
        <dbReference type="ChEBI" id="CHEBI:17388"/>
        <dbReference type="ChEBI" id="CHEBI:24646"/>
        <dbReference type="ChEBI" id="CHEBI:60039"/>
        <dbReference type="ChEBI" id="CHEBI:132124"/>
        <dbReference type="EC" id="1.5.5.2"/>
    </reaction>
</comment>
<organism evidence="8 9">
    <name type="scientific">Coniophora puteana (strain RWD-64-598)</name>
    <name type="common">Brown rot fungus</name>
    <dbReference type="NCBI Taxonomy" id="741705"/>
    <lineage>
        <taxon>Eukaryota</taxon>
        <taxon>Fungi</taxon>
        <taxon>Dikarya</taxon>
        <taxon>Basidiomycota</taxon>
        <taxon>Agaricomycotina</taxon>
        <taxon>Agaricomycetes</taxon>
        <taxon>Agaricomycetidae</taxon>
        <taxon>Boletales</taxon>
        <taxon>Coniophorineae</taxon>
        <taxon>Coniophoraceae</taxon>
        <taxon>Coniophora</taxon>
    </lineage>
</organism>
<evidence type="ECO:0000313" key="9">
    <source>
        <dbReference type="Proteomes" id="UP000053558"/>
    </source>
</evidence>
<evidence type="ECO:0000256" key="1">
    <source>
        <dbReference type="ARBA" id="ARBA00005869"/>
    </source>
</evidence>
<dbReference type="GO" id="GO:0010133">
    <property type="term" value="P:L-proline catabolic process to L-glutamate"/>
    <property type="evidence" value="ECO:0007669"/>
    <property type="project" value="TreeGrafter"/>
</dbReference>
<dbReference type="EMBL" id="JH711591">
    <property type="protein sequence ID" value="EIW74708.1"/>
    <property type="molecule type" value="Genomic_DNA"/>
</dbReference>
<keyword evidence="4 5" id="KW-0642">Proline metabolism</keyword>
<gene>
    <name evidence="8" type="ORF">CONPUDRAFT_113284</name>
</gene>
<dbReference type="Proteomes" id="UP000053558">
    <property type="component" value="Unassembled WGS sequence"/>
</dbReference>
<reference evidence="9" key="1">
    <citation type="journal article" date="2012" name="Science">
        <title>The Paleozoic origin of enzymatic lignin decomposition reconstructed from 31 fungal genomes.</title>
        <authorList>
            <person name="Floudas D."/>
            <person name="Binder M."/>
            <person name="Riley R."/>
            <person name="Barry K."/>
            <person name="Blanchette R.A."/>
            <person name="Henrissat B."/>
            <person name="Martinez A.T."/>
            <person name="Otillar R."/>
            <person name="Spatafora J.W."/>
            <person name="Yadav J.S."/>
            <person name="Aerts A."/>
            <person name="Benoit I."/>
            <person name="Boyd A."/>
            <person name="Carlson A."/>
            <person name="Copeland A."/>
            <person name="Coutinho P.M."/>
            <person name="de Vries R.P."/>
            <person name="Ferreira P."/>
            <person name="Findley K."/>
            <person name="Foster B."/>
            <person name="Gaskell J."/>
            <person name="Glotzer D."/>
            <person name="Gorecki P."/>
            <person name="Heitman J."/>
            <person name="Hesse C."/>
            <person name="Hori C."/>
            <person name="Igarashi K."/>
            <person name="Jurgens J.A."/>
            <person name="Kallen N."/>
            <person name="Kersten P."/>
            <person name="Kohler A."/>
            <person name="Kuees U."/>
            <person name="Kumar T.K.A."/>
            <person name="Kuo A."/>
            <person name="LaButti K."/>
            <person name="Larrondo L.F."/>
            <person name="Lindquist E."/>
            <person name="Ling A."/>
            <person name="Lombard V."/>
            <person name="Lucas S."/>
            <person name="Lundell T."/>
            <person name="Martin R."/>
            <person name="McLaughlin D.J."/>
            <person name="Morgenstern I."/>
            <person name="Morin E."/>
            <person name="Murat C."/>
            <person name="Nagy L.G."/>
            <person name="Nolan M."/>
            <person name="Ohm R.A."/>
            <person name="Patyshakuliyeva A."/>
            <person name="Rokas A."/>
            <person name="Ruiz-Duenas F.J."/>
            <person name="Sabat G."/>
            <person name="Salamov A."/>
            <person name="Samejima M."/>
            <person name="Schmutz J."/>
            <person name="Slot J.C."/>
            <person name="St John F."/>
            <person name="Stenlid J."/>
            <person name="Sun H."/>
            <person name="Sun S."/>
            <person name="Syed K."/>
            <person name="Tsang A."/>
            <person name="Wiebenga A."/>
            <person name="Young D."/>
            <person name="Pisabarro A."/>
            <person name="Eastwood D.C."/>
            <person name="Martin F."/>
            <person name="Cullen D."/>
            <person name="Grigoriev I.V."/>
            <person name="Hibbett D.S."/>
        </authorList>
    </citation>
    <scope>NUCLEOTIDE SEQUENCE [LARGE SCALE GENOMIC DNA]</scope>
    <source>
        <strain evidence="9">RWD-64-598 SS2</strain>
    </source>
</reference>
<feature type="domain" description="Proline dehydrogenase" evidence="7">
    <location>
        <begin position="66"/>
        <end position="467"/>
    </location>
</feature>
<dbReference type="eggNOG" id="KOG0186">
    <property type="taxonomic scope" value="Eukaryota"/>
</dbReference>
<feature type="compositionally biased region" description="Low complexity" evidence="6">
    <location>
        <begin position="307"/>
        <end position="317"/>
    </location>
</feature>
<evidence type="ECO:0000256" key="3">
    <source>
        <dbReference type="ARBA" id="ARBA00023002"/>
    </source>
</evidence>
<dbReference type="Gene3D" id="3.20.20.220">
    <property type="match status" value="1"/>
</dbReference>
<evidence type="ECO:0000256" key="6">
    <source>
        <dbReference type="SAM" id="MobiDB-lite"/>
    </source>
</evidence>
<proteinExistence type="inferred from homology"/>
<evidence type="ECO:0000313" key="8">
    <source>
        <dbReference type="EMBL" id="EIW74708.1"/>
    </source>
</evidence>
<comment type="cofactor">
    <cofactor evidence="5">
        <name>FAD</name>
        <dbReference type="ChEBI" id="CHEBI:57692"/>
    </cofactor>
</comment>
<dbReference type="RefSeq" id="XP_007775299.1">
    <property type="nucleotide sequence ID" value="XM_007777109.1"/>
</dbReference>
<dbReference type="GO" id="GO:0071949">
    <property type="term" value="F:FAD binding"/>
    <property type="evidence" value="ECO:0007669"/>
    <property type="project" value="TreeGrafter"/>
</dbReference>
<dbReference type="OrthoDB" id="5464at2759"/>
<dbReference type="InterPro" id="IPR029041">
    <property type="entry name" value="FAD-linked_oxidoreductase-like"/>
</dbReference>
<evidence type="ECO:0000256" key="5">
    <source>
        <dbReference type="RuleBase" id="RU364054"/>
    </source>
</evidence>
<dbReference type="EC" id="1.5.5.2" evidence="2 5"/>
<dbReference type="GeneID" id="19198998"/>
<evidence type="ECO:0000256" key="2">
    <source>
        <dbReference type="ARBA" id="ARBA00012695"/>
    </source>
</evidence>
<keyword evidence="9" id="KW-1185">Reference proteome</keyword>
<dbReference type="PANTHER" id="PTHR13914:SF0">
    <property type="entry name" value="PROLINE DEHYDROGENASE 1, MITOCHONDRIAL"/>
    <property type="match status" value="1"/>
</dbReference>
<name>R7SEX8_CONPW</name>
<comment type="function">
    <text evidence="5">Converts proline to delta-1-pyrroline-5-carboxylate.</text>
</comment>
<sequence length="497" mass="53667">MLSIPKLVDWSPAMLTALLSVPGVNVITRAFVRSTFFAHFVGAETALEAMPLLEQLRRENKGALFAYSVEVDADQATGNAAAQRSAPHKQAIEEMIYSIDIAADFEDKYAQGGKAGRRTWVAVKLTALLPDASTLTRLSLHLLMARRASEGTSVVFPGTPTSSDLDVLKKTPVDSPLTAEDVAALKELHDDLVRVCKRAQERNVRIIVDAEYSWYQPAVDAYTHALMERFNKTSWLSWAQTLGGSGSVQPLVYNTFQAYLRRTPAHLQASLARAKAGGYALGVKLVRGAYHPHEIDAFASAKAEGGSSSSPSISISPETEPPVWTSKAETDVCYDACAALLAGQVAQDVLRAGSGSGSSGGAQPRIGVLFGTHNWTSVDRILDALVTQGAAKREVNEKDGKDVIVVGKEVTERVAFGQLLGMSDALTEHIVHSTNTETPFVLKYVPYGALADVMPYLSRRAIENKSILGDGAASLERKRAGAEIRKRLFGRNGVPWF</sequence>
<protein>
    <recommendedName>
        <fullName evidence="2 5">Proline dehydrogenase</fullName>
        <ecNumber evidence="2 5">1.5.5.2</ecNumber>
    </recommendedName>
</protein>
<dbReference type="GO" id="GO:0005739">
    <property type="term" value="C:mitochondrion"/>
    <property type="evidence" value="ECO:0007669"/>
    <property type="project" value="TreeGrafter"/>
</dbReference>
<dbReference type="AlphaFoldDB" id="R7SEX8"/>